<dbReference type="GO" id="GO:0003677">
    <property type="term" value="F:DNA binding"/>
    <property type="evidence" value="ECO:0007669"/>
    <property type="project" value="InterPro"/>
</dbReference>
<dbReference type="EMBL" id="SLUM01000013">
    <property type="protein sequence ID" value="TCL56406.1"/>
    <property type="molecule type" value="Genomic_DNA"/>
</dbReference>
<gene>
    <name evidence="2" type="ORF">EDD77_11372</name>
</gene>
<dbReference type="InterPro" id="IPR008003">
    <property type="entry name" value="DUF739"/>
</dbReference>
<organism evidence="2 3">
    <name type="scientific">Allofournierella massiliensis</name>
    <dbReference type="NCBI Taxonomy" id="1650663"/>
    <lineage>
        <taxon>Bacteria</taxon>
        <taxon>Bacillati</taxon>
        <taxon>Bacillota</taxon>
        <taxon>Clostridia</taxon>
        <taxon>Eubacteriales</taxon>
        <taxon>Oscillospiraceae</taxon>
        <taxon>Allofournierella</taxon>
    </lineage>
</organism>
<protein>
    <submittedName>
        <fullName evidence="2">Uncharacterized protein DUF739</fullName>
    </submittedName>
</protein>
<dbReference type="Gene3D" id="1.10.260.40">
    <property type="entry name" value="lambda repressor-like DNA-binding domains"/>
    <property type="match status" value="1"/>
</dbReference>
<dbReference type="InterPro" id="IPR010982">
    <property type="entry name" value="Lambda_DNA-bd_dom_sf"/>
</dbReference>
<dbReference type="Proteomes" id="UP000295184">
    <property type="component" value="Unassembled WGS sequence"/>
</dbReference>
<dbReference type="PROSITE" id="PS50943">
    <property type="entry name" value="HTH_CROC1"/>
    <property type="match status" value="1"/>
</dbReference>
<proteinExistence type="predicted"/>
<accession>A0A4R1QRB7</accession>
<feature type="domain" description="HTH cro/C1-type" evidence="1">
    <location>
        <begin position="14"/>
        <end position="63"/>
    </location>
</feature>
<evidence type="ECO:0000313" key="3">
    <source>
        <dbReference type="Proteomes" id="UP000295184"/>
    </source>
</evidence>
<reference evidence="2 3" key="1">
    <citation type="submission" date="2019-03" db="EMBL/GenBank/DDBJ databases">
        <title>Genomic Encyclopedia of Type Strains, Phase IV (KMG-IV): sequencing the most valuable type-strain genomes for metagenomic binning, comparative biology and taxonomic classification.</title>
        <authorList>
            <person name="Goeker M."/>
        </authorList>
    </citation>
    <scope>NUCLEOTIDE SEQUENCE [LARGE SCALE GENOMIC DNA]</scope>
    <source>
        <strain evidence="2 3">DSM 100451</strain>
    </source>
</reference>
<comment type="caution">
    <text evidence="2">The sequence shown here is derived from an EMBL/GenBank/DDBJ whole genome shotgun (WGS) entry which is preliminary data.</text>
</comment>
<dbReference type="AlphaFoldDB" id="A0A4R1QRB7"/>
<dbReference type="InterPro" id="IPR001387">
    <property type="entry name" value="Cro/C1-type_HTH"/>
</dbReference>
<dbReference type="OrthoDB" id="2418220at2"/>
<dbReference type="SUPFAM" id="SSF47413">
    <property type="entry name" value="lambda repressor-like DNA-binding domains"/>
    <property type="match status" value="1"/>
</dbReference>
<name>A0A4R1QRB7_9FIRM</name>
<evidence type="ECO:0000313" key="2">
    <source>
        <dbReference type="EMBL" id="TCL56406.1"/>
    </source>
</evidence>
<dbReference type="Pfam" id="PF05339">
    <property type="entry name" value="DUF739"/>
    <property type="match status" value="1"/>
</dbReference>
<dbReference type="STRING" id="1650663.GCA_001486665_02591"/>
<sequence length="72" mass="8211">MPEMNYNPLLGRIKEFGLTQKECAKILGISEGQLSRKLSGEYVFRQDEINGLCNILDIDAHEIGKYFFCPKS</sequence>
<evidence type="ECO:0000259" key="1">
    <source>
        <dbReference type="PROSITE" id="PS50943"/>
    </source>
</evidence>
<dbReference type="CDD" id="cd00093">
    <property type="entry name" value="HTH_XRE"/>
    <property type="match status" value="1"/>
</dbReference>